<name>A0A8X8BX45_POLSE</name>
<dbReference type="CDD" id="cd03156">
    <property type="entry name" value="uroplakin_I_like_LEL"/>
    <property type="match status" value="1"/>
</dbReference>
<feature type="transmembrane region" description="Helical" evidence="20">
    <location>
        <begin position="678"/>
        <end position="703"/>
    </location>
</feature>
<dbReference type="InterPro" id="IPR008952">
    <property type="entry name" value="Tetraspanin_EC2_sf"/>
</dbReference>
<evidence type="ECO:0000256" key="13">
    <source>
        <dbReference type="ARBA" id="ARBA00023125"/>
    </source>
</evidence>
<evidence type="ECO:0000256" key="5">
    <source>
        <dbReference type="ARBA" id="ARBA00022692"/>
    </source>
</evidence>
<gene>
    <name evidence="23" type="primary">Nfix_0</name>
    <name evidence="23" type="ORF">GTO96_0005866</name>
</gene>
<keyword evidence="12" id="KW-0805">Transcription regulation</keyword>
<protein>
    <submittedName>
        <fullName evidence="23">NFIX factor</fullName>
    </submittedName>
</protein>
<dbReference type="SUPFAM" id="SSF57667">
    <property type="entry name" value="beta-beta-alpha zinc fingers"/>
    <property type="match status" value="2"/>
</dbReference>
<dbReference type="Gene3D" id="3.30.160.60">
    <property type="entry name" value="Classic Zinc Finger"/>
    <property type="match status" value="2"/>
</dbReference>
<feature type="non-terminal residue" evidence="23">
    <location>
        <position position="1040"/>
    </location>
</feature>
<evidence type="ECO:0000256" key="10">
    <source>
        <dbReference type="ARBA" id="ARBA00022833"/>
    </source>
</evidence>
<evidence type="ECO:0000256" key="19">
    <source>
        <dbReference type="SAM" id="MobiDB-lite"/>
    </source>
</evidence>
<evidence type="ECO:0000256" key="6">
    <source>
        <dbReference type="ARBA" id="ARBA00022705"/>
    </source>
</evidence>
<evidence type="ECO:0000256" key="14">
    <source>
        <dbReference type="ARBA" id="ARBA00023136"/>
    </source>
</evidence>
<keyword evidence="24" id="KW-1185">Reference proteome</keyword>
<dbReference type="Pfam" id="PF00096">
    <property type="entry name" value="zf-C2H2"/>
    <property type="match status" value="2"/>
</dbReference>
<dbReference type="InterPro" id="IPR000647">
    <property type="entry name" value="CTF/NFI"/>
</dbReference>
<evidence type="ECO:0000256" key="17">
    <source>
        <dbReference type="ARBA" id="ARBA00023242"/>
    </source>
</evidence>
<feature type="non-terminal residue" evidence="23">
    <location>
        <position position="1"/>
    </location>
</feature>
<dbReference type="GO" id="GO:0000978">
    <property type="term" value="F:RNA polymerase II cis-regulatory region sequence-specific DNA binding"/>
    <property type="evidence" value="ECO:0007669"/>
    <property type="project" value="TreeGrafter"/>
</dbReference>
<evidence type="ECO:0000256" key="8">
    <source>
        <dbReference type="ARBA" id="ARBA00022737"/>
    </source>
</evidence>
<accession>A0A8X8BX45</accession>
<comment type="subcellular location">
    <subcellularLocation>
        <location evidence="2">Membrane</location>
        <topology evidence="2">Multi-pass membrane protein</topology>
    </subcellularLocation>
    <subcellularLocation>
        <location evidence="1">Nucleus</location>
    </subcellularLocation>
</comment>
<dbReference type="GO" id="GO:0006260">
    <property type="term" value="P:DNA replication"/>
    <property type="evidence" value="ECO:0007669"/>
    <property type="project" value="UniProtKB-KW"/>
</dbReference>
<dbReference type="InterPro" id="IPR020604">
    <property type="entry name" value="CTF/NFI_DNA-bd-dom"/>
</dbReference>
<evidence type="ECO:0000313" key="24">
    <source>
        <dbReference type="Proteomes" id="UP000886611"/>
    </source>
</evidence>
<dbReference type="InterPro" id="IPR003619">
    <property type="entry name" value="MAD_homology1_Dwarfin-type"/>
</dbReference>
<dbReference type="GO" id="GO:0008270">
    <property type="term" value="F:zinc ion binding"/>
    <property type="evidence" value="ECO:0007669"/>
    <property type="project" value="UniProtKB-KW"/>
</dbReference>
<dbReference type="PROSITE" id="PS00349">
    <property type="entry name" value="CTF_NFI_1"/>
    <property type="match status" value="1"/>
</dbReference>
<evidence type="ECO:0000256" key="7">
    <source>
        <dbReference type="ARBA" id="ARBA00022723"/>
    </source>
</evidence>
<feature type="compositionally biased region" description="Basic and acidic residues" evidence="19">
    <location>
        <begin position="286"/>
        <end position="300"/>
    </location>
</feature>
<dbReference type="Pfam" id="PF00335">
    <property type="entry name" value="Tetraspanin"/>
    <property type="match status" value="1"/>
</dbReference>
<dbReference type="FunFam" id="3.30.160.60:FF:000651">
    <property type="entry name" value="Putative zinc finger protein 653"/>
    <property type="match status" value="1"/>
</dbReference>
<keyword evidence="5 20" id="KW-0812">Transmembrane</keyword>
<keyword evidence="9 18" id="KW-0863">Zinc-finger</keyword>
<keyword evidence="13" id="KW-0238">DNA-binding</keyword>
<dbReference type="SMART" id="SM00523">
    <property type="entry name" value="DWA"/>
    <property type="match status" value="1"/>
</dbReference>
<evidence type="ECO:0000313" key="23">
    <source>
        <dbReference type="EMBL" id="KAG2470771.1"/>
    </source>
</evidence>
<evidence type="ECO:0000256" key="16">
    <source>
        <dbReference type="ARBA" id="ARBA00023163"/>
    </source>
</evidence>
<organism evidence="23 24">
    <name type="scientific">Polypterus senegalus</name>
    <name type="common">Senegal bichir</name>
    <dbReference type="NCBI Taxonomy" id="55291"/>
    <lineage>
        <taxon>Eukaryota</taxon>
        <taxon>Metazoa</taxon>
        <taxon>Chordata</taxon>
        <taxon>Craniata</taxon>
        <taxon>Vertebrata</taxon>
        <taxon>Euteleostomi</taxon>
        <taxon>Actinopterygii</taxon>
        <taxon>Polypteriformes</taxon>
        <taxon>Polypteridae</taxon>
        <taxon>Polypterus</taxon>
    </lineage>
</organism>
<keyword evidence="14 20" id="KW-0472">Membrane</keyword>
<sequence length="1040" mass="116072">MAEVVVEEDVTAVIANREPGQPGLDCGSLRRCRGRPRLPDSDRARRRLESRKKYDVRRVYLGESHRLWSELRRRTSLSDAGLAEYLVELHARYGQTYRDKYGSKLLNQESCQVKLKKAKKHNVNCLRSLVSWYQEHKQTCSEEPQLRLLEPIFGFSTTAVWQCEKGHSYMQHLRSPEKDATDSENEADMDGTSGEKALQAEKGRPLCAKKQESVEHVKNSSQECGTFEDIRKIIITEETEEQQITLLTALNGLPSNCPMDDQQVSAQRHTVCAEHWHTELTVPKEASGKSLEDPPLKQEKTGSSGESLATASVAADLGCVVLTASQNSGSVDEQPVLEEATQEFSSLAPLTPPSSMQLADPAELYEPPTLRTVVASCQIPDGEATIDGSQVIIITESSYEALTSEGIHLNVEENVSEEMTCTVIEGVSYNQVCESDADPCENMDSIGSIGGVEDKSLQENAVLTETSIPEVLSRAKAKIGSQRSKKSKRGPVIEADGMPKMFHCPYEGCSLVYVSISSFQNHINLVHRKGRTKVCPQPGCGKKFYLSNHLHRHMIIHSGPGSPNHPVRCEICGYQCRQRASLNWHMKKHTPEVQYNFTCEHCGKRFEKLESVAGIIILAIGVWVKVDSSSFLKILTIIKVGGLSQIINVGYLCIALGLFLMIVGFLGCWGALKENKALLMLFFVIVLLIFIVEVTGGVVVLAFSSLAEVLVEGIGVEAKKSIKIDYGKNADITKVWDSLMTELKCCGFANYDDFTDSPFYVSTKNYPPVCCSNSTSCIQADAMLSKISGCYLSLLRFLKDHAMVLGGVAMGIAGLEDEFHPFIEALLPHVRAFSYTWFNLQARKRKYFKKHEKRMSKDEERAVKDELLGEKPEIKQKWASRLLAKLRKDIRPEFREDFVLTITGKKPPCCVLSNPDQKGKIRRIDCLRQADKVWRLDLVMVILFKGSPLESTDGERLVKSPQCSNPGLCVQPHHIGVSVKELDLYLAYFVHSPAAAFQWITVLPFDYFESRIPIEFDDGSITDYNTSTSKDTKDAEKIIV</sequence>
<keyword evidence="8" id="KW-0677">Repeat</keyword>
<dbReference type="PROSITE" id="PS00028">
    <property type="entry name" value="ZINC_FINGER_C2H2_1"/>
    <property type="match status" value="3"/>
</dbReference>
<dbReference type="GO" id="GO:0045893">
    <property type="term" value="P:positive regulation of DNA-templated transcription"/>
    <property type="evidence" value="ECO:0007669"/>
    <property type="project" value="UniProtKB-ARBA"/>
</dbReference>
<feature type="region of interest" description="Disordered" evidence="19">
    <location>
        <begin position="173"/>
        <end position="203"/>
    </location>
</feature>
<dbReference type="InterPro" id="IPR019548">
    <property type="entry name" value="CTF/NFI_DNA-bd_N"/>
</dbReference>
<dbReference type="FunFam" id="3.30.160.60:FF:000183">
    <property type="entry name" value="E3 ubiquitin-protein ligase ZFP91"/>
    <property type="match status" value="1"/>
</dbReference>
<evidence type="ECO:0000256" key="12">
    <source>
        <dbReference type="ARBA" id="ARBA00023015"/>
    </source>
</evidence>
<feature type="transmembrane region" description="Helical" evidence="20">
    <location>
        <begin position="646"/>
        <end position="672"/>
    </location>
</feature>
<dbReference type="InterPro" id="IPR036236">
    <property type="entry name" value="Znf_C2H2_sf"/>
</dbReference>
<comment type="caution">
    <text evidence="23">The sequence shown here is derived from an EMBL/GenBank/DDBJ whole genome shotgun (WGS) entry which is preliminary data.</text>
</comment>
<evidence type="ECO:0000259" key="21">
    <source>
        <dbReference type="PROSITE" id="PS50157"/>
    </source>
</evidence>
<keyword evidence="15" id="KW-0010">Activator</keyword>
<evidence type="ECO:0000256" key="18">
    <source>
        <dbReference type="PROSITE-ProRule" id="PRU00042"/>
    </source>
</evidence>
<dbReference type="InterPro" id="IPR013087">
    <property type="entry name" value="Znf_C2H2_type"/>
</dbReference>
<dbReference type="AlphaFoldDB" id="A0A8X8BX45"/>
<comment type="subunit">
    <text evidence="4">Binds DNA as a homodimer.</text>
</comment>
<dbReference type="InterPro" id="IPR018499">
    <property type="entry name" value="Tetraspanin/Peripherin"/>
</dbReference>
<evidence type="ECO:0000256" key="9">
    <source>
        <dbReference type="ARBA" id="ARBA00022771"/>
    </source>
</evidence>
<dbReference type="PANTHER" id="PTHR11492">
    <property type="entry name" value="NUCLEAR FACTOR I"/>
    <property type="match status" value="1"/>
</dbReference>
<keyword evidence="11 20" id="KW-1133">Transmembrane helix</keyword>
<evidence type="ECO:0000259" key="22">
    <source>
        <dbReference type="PROSITE" id="PS51080"/>
    </source>
</evidence>
<proteinExistence type="inferred from homology"/>
<keyword evidence="7" id="KW-0479">Metal-binding</keyword>
<evidence type="ECO:0000256" key="20">
    <source>
        <dbReference type="SAM" id="Phobius"/>
    </source>
</evidence>
<reference evidence="23 24" key="1">
    <citation type="journal article" date="2021" name="Cell">
        <title>Tracing the genetic footprints of vertebrate landing in non-teleost ray-finned fishes.</title>
        <authorList>
            <person name="Bi X."/>
            <person name="Wang K."/>
            <person name="Yang L."/>
            <person name="Pan H."/>
            <person name="Jiang H."/>
            <person name="Wei Q."/>
            <person name="Fang M."/>
            <person name="Yu H."/>
            <person name="Zhu C."/>
            <person name="Cai Y."/>
            <person name="He Y."/>
            <person name="Gan X."/>
            <person name="Zeng H."/>
            <person name="Yu D."/>
            <person name="Zhu Y."/>
            <person name="Jiang H."/>
            <person name="Qiu Q."/>
            <person name="Yang H."/>
            <person name="Zhang Y.E."/>
            <person name="Wang W."/>
            <person name="Zhu M."/>
            <person name="He S."/>
            <person name="Zhang G."/>
        </authorList>
    </citation>
    <scope>NUCLEOTIDE SEQUENCE [LARGE SCALE GENOMIC DNA]</scope>
    <source>
        <strain evidence="23">Bchr_013</strain>
    </source>
</reference>
<dbReference type="Pfam" id="PF03165">
    <property type="entry name" value="MH1"/>
    <property type="match status" value="1"/>
</dbReference>
<evidence type="ECO:0000256" key="3">
    <source>
        <dbReference type="ARBA" id="ARBA00006991"/>
    </source>
</evidence>
<dbReference type="SMART" id="SM00355">
    <property type="entry name" value="ZnF_C2H2"/>
    <property type="match status" value="3"/>
</dbReference>
<dbReference type="GO" id="GO:0005634">
    <property type="term" value="C:nucleus"/>
    <property type="evidence" value="ECO:0007669"/>
    <property type="project" value="UniProtKB-SubCell"/>
</dbReference>
<keyword evidence="16" id="KW-0804">Transcription</keyword>
<dbReference type="PROSITE" id="PS50157">
    <property type="entry name" value="ZINC_FINGER_C2H2_2"/>
    <property type="match status" value="2"/>
</dbReference>
<dbReference type="Pfam" id="PF10524">
    <property type="entry name" value="NfI_DNAbd_pre-N"/>
    <property type="match status" value="1"/>
</dbReference>
<feature type="region of interest" description="Disordered" evidence="19">
    <location>
        <begin position="283"/>
        <end position="305"/>
    </location>
</feature>
<evidence type="ECO:0000256" key="2">
    <source>
        <dbReference type="ARBA" id="ARBA00004141"/>
    </source>
</evidence>
<dbReference type="PRINTS" id="PR00259">
    <property type="entry name" value="TMFOUR"/>
</dbReference>
<dbReference type="Proteomes" id="UP000886611">
    <property type="component" value="Unassembled WGS sequence"/>
</dbReference>
<feature type="domain" description="C2H2-type" evidence="21">
    <location>
        <begin position="567"/>
        <end position="594"/>
    </location>
</feature>
<dbReference type="Gene3D" id="1.10.1450.10">
    <property type="entry name" value="Tetraspanin"/>
    <property type="match status" value="1"/>
</dbReference>
<evidence type="ECO:0000256" key="15">
    <source>
        <dbReference type="ARBA" id="ARBA00023159"/>
    </source>
</evidence>
<dbReference type="InterPro" id="IPR019739">
    <property type="entry name" value="CTF/NFI_DNA-bd_CS"/>
</dbReference>
<dbReference type="GO" id="GO:0000981">
    <property type="term" value="F:DNA-binding transcription factor activity, RNA polymerase II-specific"/>
    <property type="evidence" value="ECO:0007669"/>
    <property type="project" value="TreeGrafter"/>
</dbReference>
<comment type="similarity">
    <text evidence="3">Belongs to the krueppel C2H2-type zinc-finger protein family.</text>
</comment>
<dbReference type="SUPFAM" id="SSF48652">
    <property type="entry name" value="Tetraspanin"/>
    <property type="match status" value="1"/>
</dbReference>
<dbReference type="PROSITE" id="PS51080">
    <property type="entry name" value="CTF_NFI_2"/>
    <property type="match status" value="1"/>
</dbReference>
<keyword evidence="6" id="KW-0235">DNA replication</keyword>
<dbReference type="PANTHER" id="PTHR11492:SF3">
    <property type="entry name" value="NUCLEAR FACTOR 1 X-TYPE"/>
    <property type="match status" value="1"/>
</dbReference>
<evidence type="ECO:0000256" key="11">
    <source>
        <dbReference type="ARBA" id="ARBA00022989"/>
    </source>
</evidence>
<feature type="domain" description="CTF/NF-I" evidence="22">
    <location>
        <begin position="808"/>
        <end position="1001"/>
    </location>
</feature>
<evidence type="ECO:0000256" key="1">
    <source>
        <dbReference type="ARBA" id="ARBA00004123"/>
    </source>
</evidence>
<dbReference type="GO" id="GO:0016020">
    <property type="term" value="C:membrane"/>
    <property type="evidence" value="ECO:0007669"/>
    <property type="project" value="UniProtKB-SubCell"/>
</dbReference>
<evidence type="ECO:0000256" key="4">
    <source>
        <dbReference type="ARBA" id="ARBA00011432"/>
    </source>
</evidence>
<feature type="domain" description="C2H2-type" evidence="21">
    <location>
        <begin position="533"/>
        <end position="562"/>
    </location>
</feature>
<dbReference type="EMBL" id="JAATIS010000094">
    <property type="protein sequence ID" value="KAG2470771.1"/>
    <property type="molecule type" value="Genomic_DNA"/>
</dbReference>
<keyword evidence="17" id="KW-0539">Nucleus</keyword>
<keyword evidence="10" id="KW-0862">Zinc</keyword>